<name>A0A0C9Y6L1_9AGAR</name>
<dbReference type="STRING" id="1095629.A0A0C9Y6L1"/>
<evidence type="ECO:0000313" key="3">
    <source>
        <dbReference type="Proteomes" id="UP000054477"/>
    </source>
</evidence>
<proteinExistence type="predicted"/>
<feature type="region of interest" description="Disordered" evidence="1">
    <location>
        <begin position="1"/>
        <end position="51"/>
    </location>
</feature>
<dbReference type="SUPFAM" id="SSF48366">
    <property type="entry name" value="Ras GEF"/>
    <property type="match status" value="1"/>
</dbReference>
<reference evidence="3" key="2">
    <citation type="submission" date="2015-01" db="EMBL/GenBank/DDBJ databases">
        <title>Evolutionary Origins and Diversification of the Mycorrhizal Mutualists.</title>
        <authorList>
            <consortium name="DOE Joint Genome Institute"/>
            <consortium name="Mycorrhizal Genomics Consortium"/>
            <person name="Kohler A."/>
            <person name="Kuo A."/>
            <person name="Nagy L.G."/>
            <person name="Floudas D."/>
            <person name="Copeland A."/>
            <person name="Barry K.W."/>
            <person name="Cichocki N."/>
            <person name="Veneault-Fourrey C."/>
            <person name="LaButti K."/>
            <person name="Lindquist E.A."/>
            <person name="Lipzen A."/>
            <person name="Lundell T."/>
            <person name="Morin E."/>
            <person name="Murat C."/>
            <person name="Riley R."/>
            <person name="Ohm R."/>
            <person name="Sun H."/>
            <person name="Tunlid A."/>
            <person name="Henrissat B."/>
            <person name="Grigoriev I.V."/>
            <person name="Hibbett D.S."/>
            <person name="Martin F."/>
        </authorList>
    </citation>
    <scope>NUCLEOTIDE SEQUENCE [LARGE SCALE GENOMIC DNA]</scope>
    <source>
        <strain evidence="3">LaAM-08-1</strain>
    </source>
</reference>
<dbReference type="Proteomes" id="UP000054477">
    <property type="component" value="Unassembled WGS sequence"/>
</dbReference>
<dbReference type="InterPro" id="IPR023578">
    <property type="entry name" value="Ras_GEF_dom_sf"/>
</dbReference>
<dbReference type="AlphaFoldDB" id="A0A0C9Y6L1"/>
<organism evidence="2 3">
    <name type="scientific">Laccaria amethystina LaAM-08-1</name>
    <dbReference type="NCBI Taxonomy" id="1095629"/>
    <lineage>
        <taxon>Eukaryota</taxon>
        <taxon>Fungi</taxon>
        <taxon>Dikarya</taxon>
        <taxon>Basidiomycota</taxon>
        <taxon>Agaricomycotina</taxon>
        <taxon>Agaricomycetes</taxon>
        <taxon>Agaricomycetidae</taxon>
        <taxon>Agaricales</taxon>
        <taxon>Agaricineae</taxon>
        <taxon>Hydnangiaceae</taxon>
        <taxon>Laccaria</taxon>
    </lineage>
</organism>
<sequence length="296" mass="32785">MAAGDYTNEEPRFPTDSDSDEEVVDANEDDEEDHESVSIHNLPNSTPSIIVPDDLNEEEQEDAFDSARTPIPTQSVHMIPHPPGLESALQPTDVGKLELEVAVFSEVIPDQITFPATKTTTLVSSRPETVLSSKFANSDVPRIHKSLVLNCRTTTLAEYFTMIDRELIAHFVMISEIVLTRPAKRHFVVAKFLKVAWKTALVLPRSPAEETQINKVRQGCNRQSIPTACIPLFGIYLAQLYKINKLPALIDATSPNQGVGIHLCHFRSAAHPEVFSAIAPLPPTMNLEPLINVHKQ</sequence>
<protein>
    <submittedName>
        <fullName evidence="2">Uncharacterized protein</fullName>
    </submittedName>
</protein>
<evidence type="ECO:0000313" key="2">
    <source>
        <dbReference type="EMBL" id="KIK09629.1"/>
    </source>
</evidence>
<reference evidence="2 3" key="1">
    <citation type="submission" date="2014-04" db="EMBL/GenBank/DDBJ databases">
        <authorList>
            <consortium name="DOE Joint Genome Institute"/>
            <person name="Kuo A."/>
            <person name="Kohler A."/>
            <person name="Nagy L.G."/>
            <person name="Floudas D."/>
            <person name="Copeland A."/>
            <person name="Barry K.W."/>
            <person name="Cichocki N."/>
            <person name="Veneault-Fourrey C."/>
            <person name="LaButti K."/>
            <person name="Lindquist E.A."/>
            <person name="Lipzen A."/>
            <person name="Lundell T."/>
            <person name="Morin E."/>
            <person name="Murat C."/>
            <person name="Sun H."/>
            <person name="Tunlid A."/>
            <person name="Henrissat B."/>
            <person name="Grigoriev I.V."/>
            <person name="Hibbett D.S."/>
            <person name="Martin F."/>
            <person name="Nordberg H.P."/>
            <person name="Cantor M.N."/>
            <person name="Hua S.X."/>
        </authorList>
    </citation>
    <scope>NUCLEOTIDE SEQUENCE [LARGE SCALE GENOMIC DNA]</scope>
    <source>
        <strain evidence="2 3">LaAM-08-1</strain>
    </source>
</reference>
<dbReference type="HOGENOM" id="CLU_940312_0_0_1"/>
<keyword evidence="3" id="KW-1185">Reference proteome</keyword>
<accession>A0A0C9Y6L1</accession>
<gene>
    <name evidence="2" type="ORF">K443DRAFT_736</name>
</gene>
<feature type="compositionally biased region" description="Acidic residues" evidence="1">
    <location>
        <begin position="17"/>
        <end position="34"/>
    </location>
</feature>
<evidence type="ECO:0000256" key="1">
    <source>
        <dbReference type="SAM" id="MobiDB-lite"/>
    </source>
</evidence>
<dbReference type="EMBL" id="KN838538">
    <property type="protein sequence ID" value="KIK09629.1"/>
    <property type="molecule type" value="Genomic_DNA"/>
</dbReference>
<dbReference type="OrthoDB" id="10254377at2759"/>
<feature type="compositionally biased region" description="Polar residues" evidence="1">
    <location>
        <begin position="38"/>
        <end position="48"/>
    </location>
</feature>